<evidence type="ECO:0000313" key="2">
    <source>
        <dbReference type="EMBL" id="MBL6080689.1"/>
    </source>
</evidence>
<feature type="compositionally biased region" description="Pro residues" evidence="1">
    <location>
        <begin position="261"/>
        <end position="279"/>
    </location>
</feature>
<protein>
    <submittedName>
        <fullName evidence="2">YjbH domain-containing protein</fullName>
    </submittedName>
</protein>
<dbReference type="EMBL" id="JAETWB010000016">
    <property type="protein sequence ID" value="MBL6080689.1"/>
    <property type="molecule type" value="Genomic_DNA"/>
</dbReference>
<accession>A0ABS1U7N1</accession>
<gene>
    <name evidence="2" type="ORF">JMJ56_21970</name>
</gene>
<reference evidence="2 3" key="1">
    <citation type="submission" date="2021-01" db="EMBL/GenBank/DDBJ databases">
        <title>Belnapia mucosa sp. nov. and Belnapia arida sp. nov., isolated from the Tabernas Desert (Almeria, Spain).</title>
        <authorList>
            <person name="Molina-Menor E."/>
            <person name="Vidal-Verdu A."/>
            <person name="Calonge A."/>
            <person name="Satari L."/>
            <person name="Pereto J."/>
            <person name="Porcar M."/>
        </authorList>
    </citation>
    <scope>NUCLEOTIDE SEQUENCE [LARGE SCALE GENOMIC DNA]</scope>
    <source>
        <strain evidence="2 3">T18</strain>
    </source>
</reference>
<evidence type="ECO:0000256" key="1">
    <source>
        <dbReference type="SAM" id="MobiDB-lite"/>
    </source>
</evidence>
<dbReference type="Pfam" id="PF06082">
    <property type="entry name" value="YjbH"/>
    <property type="match status" value="1"/>
</dbReference>
<sequence>MTFAAQAEDVPATGSDFGGVGLIEMRNARFRPDGTLEAGAALRHQRQFWFLSFQALPFLETTFRLTDRLDATAGRGTTNDRAFDFKARLWEEGQWRPALALGAQDFIGTGLYSGEYLVASKRLWDFDLTLGMGWGRLGTGADLSNPYGLVSSRYNTRPRNVGVGGMPAFNSLFRGRDAAVFGGIEWSVPWVEGLRAKLEWSGDALRDERGGYPARISNLRGEARSRINAGLTWQNDWLDAGIHFVHGTDVLFRLSLRLDPTRPPSLPRPPPPPLAPRPEAPGDVEEALRRAGFRPIAIIQQGEEVRIAVAGGRYRTLARTAGRVARAVHGALPPEVERIAVEWHRAGLPVARLVLLREALEGAAIGAGSAEEVLASASLTPAEPVPVFTPDLTWAVEPRLALQLGDPRTGFRWQAAGVAGARLGLGSGFAVAGSLAQAVAGNLDKGLPSNSQLPRVRSDIARYAREGRTAIPTLYAERLWSPAPDWFARVSAGLLEPMFGGVSGEVLWRPQARGFALGLDLAWVAQRDYRQRLGALGYSVATGHLSLYADLPVWNLGTVVRAGRYLAGDWGATLEVSRRFDSGIEVGGFATRTDVSARRFGEGSFDKGIFVRIPLQLLGPETPVVANAVIRPVVRDGGQRLAVDNPLWEVTREGRAEALGRDYLGLLR</sequence>
<dbReference type="InterPro" id="IPR010344">
    <property type="entry name" value="YbjH"/>
</dbReference>
<dbReference type="Proteomes" id="UP000660885">
    <property type="component" value="Unassembled WGS sequence"/>
</dbReference>
<name>A0ABS1U7N1_9PROT</name>
<evidence type="ECO:0000313" key="3">
    <source>
        <dbReference type="Proteomes" id="UP000660885"/>
    </source>
</evidence>
<organism evidence="2 3">
    <name type="scientific">Belnapia arida</name>
    <dbReference type="NCBI Taxonomy" id="2804533"/>
    <lineage>
        <taxon>Bacteria</taxon>
        <taxon>Pseudomonadati</taxon>
        <taxon>Pseudomonadota</taxon>
        <taxon>Alphaproteobacteria</taxon>
        <taxon>Acetobacterales</taxon>
        <taxon>Roseomonadaceae</taxon>
        <taxon>Belnapia</taxon>
    </lineage>
</organism>
<proteinExistence type="predicted"/>
<feature type="region of interest" description="Disordered" evidence="1">
    <location>
        <begin position="261"/>
        <end position="282"/>
    </location>
</feature>
<keyword evidence="3" id="KW-1185">Reference proteome</keyword>
<comment type="caution">
    <text evidence="2">The sequence shown here is derived from an EMBL/GenBank/DDBJ whole genome shotgun (WGS) entry which is preliminary data.</text>
</comment>